<accession>A0A5B7IE27</accession>
<gene>
    <name evidence="2" type="ORF">E2C01_077304</name>
</gene>
<evidence type="ECO:0000313" key="3">
    <source>
        <dbReference type="Proteomes" id="UP000324222"/>
    </source>
</evidence>
<name>A0A5B7IE27_PORTR</name>
<evidence type="ECO:0000256" key="1">
    <source>
        <dbReference type="SAM" id="MobiDB-lite"/>
    </source>
</evidence>
<feature type="compositionally biased region" description="Pro residues" evidence="1">
    <location>
        <begin position="60"/>
        <end position="69"/>
    </location>
</feature>
<dbReference type="Proteomes" id="UP000324222">
    <property type="component" value="Unassembled WGS sequence"/>
</dbReference>
<reference evidence="2 3" key="1">
    <citation type="submission" date="2019-05" db="EMBL/GenBank/DDBJ databases">
        <title>Another draft genome of Portunus trituberculatus and its Hox gene families provides insights of decapod evolution.</title>
        <authorList>
            <person name="Jeong J.-H."/>
            <person name="Song I."/>
            <person name="Kim S."/>
            <person name="Choi T."/>
            <person name="Kim D."/>
            <person name="Ryu S."/>
            <person name="Kim W."/>
        </authorList>
    </citation>
    <scope>NUCLEOTIDE SEQUENCE [LARGE SCALE GENOMIC DNA]</scope>
    <source>
        <tissue evidence="2">Muscle</tissue>
    </source>
</reference>
<feature type="compositionally biased region" description="Polar residues" evidence="1">
    <location>
        <begin position="8"/>
        <end position="17"/>
    </location>
</feature>
<comment type="caution">
    <text evidence="2">The sequence shown here is derived from an EMBL/GenBank/DDBJ whole genome shotgun (WGS) entry which is preliminary data.</text>
</comment>
<feature type="compositionally biased region" description="Gly residues" evidence="1">
    <location>
        <begin position="48"/>
        <end position="57"/>
    </location>
</feature>
<dbReference type="EMBL" id="VSRR010060323">
    <property type="protein sequence ID" value="MPC82630.1"/>
    <property type="molecule type" value="Genomic_DNA"/>
</dbReference>
<keyword evidence="3" id="KW-1185">Reference proteome</keyword>
<organism evidence="2 3">
    <name type="scientific">Portunus trituberculatus</name>
    <name type="common">Swimming crab</name>
    <name type="synonym">Neptunus trituberculatus</name>
    <dbReference type="NCBI Taxonomy" id="210409"/>
    <lineage>
        <taxon>Eukaryota</taxon>
        <taxon>Metazoa</taxon>
        <taxon>Ecdysozoa</taxon>
        <taxon>Arthropoda</taxon>
        <taxon>Crustacea</taxon>
        <taxon>Multicrustacea</taxon>
        <taxon>Malacostraca</taxon>
        <taxon>Eumalacostraca</taxon>
        <taxon>Eucarida</taxon>
        <taxon>Decapoda</taxon>
        <taxon>Pleocyemata</taxon>
        <taxon>Brachyura</taxon>
        <taxon>Eubrachyura</taxon>
        <taxon>Portunoidea</taxon>
        <taxon>Portunidae</taxon>
        <taxon>Portuninae</taxon>
        <taxon>Portunus</taxon>
    </lineage>
</organism>
<feature type="region of interest" description="Disordered" evidence="1">
    <location>
        <begin position="1"/>
        <end position="69"/>
    </location>
</feature>
<dbReference type="OrthoDB" id="6370808at2759"/>
<sequence>MPKRDSSTESNDASSPVPQLPHYQHPQTQQHRHFIQQQQQPQPQQQGAAGGGAGGRVGPHPLPPVRHAR</sequence>
<feature type="compositionally biased region" description="Low complexity" evidence="1">
    <location>
        <begin position="36"/>
        <end position="47"/>
    </location>
</feature>
<dbReference type="AlphaFoldDB" id="A0A5B7IE27"/>
<proteinExistence type="predicted"/>
<evidence type="ECO:0000313" key="2">
    <source>
        <dbReference type="EMBL" id="MPC82630.1"/>
    </source>
</evidence>
<protein>
    <submittedName>
        <fullName evidence="2">Uncharacterized protein</fullName>
    </submittedName>
</protein>